<evidence type="ECO:0000313" key="3">
    <source>
        <dbReference type="Proteomes" id="UP000664169"/>
    </source>
</evidence>
<feature type="region of interest" description="Disordered" evidence="1">
    <location>
        <begin position="95"/>
        <end position="123"/>
    </location>
</feature>
<feature type="region of interest" description="Disordered" evidence="1">
    <location>
        <begin position="457"/>
        <end position="680"/>
    </location>
</feature>
<dbReference type="AlphaFoldDB" id="A0A8H3EP04"/>
<name>A0A8H3EP04_9LECA</name>
<protein>
    <submittedName>
        <fullName evidence="2">Uncharacterized protein</fullName>
    </submittedName>
</protein>
<feature type="compositionally biased region" description="Polar residues" evidence="1">
    <location>
        <begin position="224"/>
        <end position="278"/>
    </location>
</feature>
<dbReference type="EMBL" id="CAJPDQ010000004">
    <property type="protein sequence ID" value="CAF9908744.1"/>
    <property type="molecule type" value="Genomic_DNA"/>
</dbReference>
<sequence>MAPLEQEKSKKKGFTARMKALFRKSSRSAIPAQQVISQTPHYATDWQPPAPPDDGLLGRHLHRMASLNDLPQVDTYPNFDRQVVRVAHGSRTSLDNVGALRQPSSETKDTWERSTALTEATSSRVTSGKRLTVLMEDEIARPSSSIGQVGILNRLKGFEESALDFTDEDPRRHASALLQALRDRERELDELEARQSEDDTDEISSVIRWRSNTRDSDYYRPGASSRQETAPQMNNLLHSGNNNIRSWSQQPTIRRVSSSPSAGASYNTHQNQDNNKPVQRQADDEAQRASSATESVYSKDEDRVPIRRESVSPNPDQGLHGYAGNSPRVTRMNAENYYEIVGDSDGERMGGRTVDNHSGGSSSSIARPSPSSGNVNLPHPRGTTNQNTLFHGATNDRLQHVPPQFSLRDFISAHRASELQEAKRQPSLAELREQIRNEDAAQRVAAHFAVTQPKVHQVRRTSPGEIDHGLRERINIDSPYPPLNSEIVRETYGTTNSTSSNHQARQSTTPSEQILASRELNHSQTSVTLRPTKQDIDPERTPRPRPSQESSLRLENIMHTHGLRRRSRSRSRGISSSREKLRFGVKDSEDPFLQDPSRNVWASRSSSRVQQEPGTTGSTTIQQSSFGPSRVLPRNRFRETVRGSEYKTSSRDGVNTRGREEDRGFSRELSRESTNGPAFI</sequence>
<feature type="compositionally biased region" description="Low complexity" evidence="1">
    <location>
        <begin position="358"/>
        <end position="373"/>
    </location>
</feature>
<feature type="compositionally biased region" description="Polar residues" evidence="1">
    <location>
        <begin position="596"/>
        <end position="613"/>
    </location>
</feature>
<evidence type="ECO:0000256" key="1">
    <source>
        <dbReference type="SAM" id="MobiDB-lite"/>
    </source>
</evidence>
<accession>A0A8H3EP04</accession>
<organism evidence="2 3">
    <name type="scientific">Gomphillus americanus</name>
    <dbReference type="NCBI Taxonomy" id="1940652"/>
    <lineage>
        <taxon>Eukaryota</taxon>
        <taxon>Fungi</taxon>
        <taxon>Dikarya</taxon>
        <taxon>Ascomycota</taxon>
        <taxon>Pezizomycotina</taxon>
        <taxon>Lecanoromycetes</taxon>
        <taxon>OSLEUM clade</taxon>
        <taxon>Ostropomycetidae</taxon>
        <taxon>Ostropales</taxon>
        <taxon>Graphidaceae</taxon>
        <taxon>Gomphilloideae</taxon>
        <taxon>Gomphillus</taxon>
    </lineage>
</organism>
<feature type="compositionally biased region" description="Polar residues" evidence="1">
    <location>
        <begin position="522"/>
        <end position="531"/>
    </location>
</feature>
<feature type="region of interest" description="Disordered" evidence="1">
    <location>
        <begin position="214"/>
        <end position="328"/>
    </location>
</feature>
<feature type="compositionally biased region" description="Basic residues" evidence="1">
    <location>
        <begin position="561"/>
        <end position="571"/>
    </location>
</feature>
<dbReference type="Proteomes" id="UP000664169">
    <property type="component" value="Unassembled WGS sequence"/>
</dbReference>
<keyword evidence="3" id="KW-1185">Reference proteome</keyword>
<comment type="caution">
    <text evidence="2">The sequence shown here is derived from an EMBL/GenBank/DDBJ whole genome shotgun (WGS) entry which is preliminary data.</text>
</comment>
<feature type="compositionally biased region" description="Basic and acidic residues" evidence="1">
    <location>
        <begin position="465"/>
        <end position="475"/>
    </location>
</feature>
<gene>
    <name evidence="2" type="ORF">GOMPHAMPRED_006294</name>
</gene>
<proteinExistence type="predicted"/>
<feature type="region of interest" description="Disordered" evidence="1">
    <location>
        <begin position="189"/>
        <end position="208"/>
    </location>
</feature>
<feature type="compositionally biased region" description="Basic and acidic residues" evidence="1">
    <location>
        <begin position="297"/>
        <end position="310"/>
    </location>
</feature>
<feature type="compositionally biased region" description="Polar residues" evidence="1">
    <location>
        <begin position="113"/>
        <end position="123"/>
    </location>
</feature>
<feature type="compositionally biased region" description="Basic and acidic residues" evidence="1">
    <location>
        <begin position="577"/>
        <end position="589"/>
    </location>
</feature>
<feature type="compositionally biased region" description="Polar residues" evidence="1">
    <location>
        <begin position="492"/>
        <end position="514"/>
    </location>
</feature>
<reference evidence="2" key="1">
    <citation type="submission" date="2021-03" db="EMBL/GenBank/DDBJ databases">
        <authorList>
            <person name="Tagirdzhanova G."/>
        </authorList>
    </citation>
    <scope>NUCLEOTIDE SEQUENCE</scope>
</reference>
<feature type="compositionally biased region" description="Basic and acidic residues" evidence="1">
    <location>
        <begin position="532"/>
        <end position="542"/>
    </location>
</feature>
<feature type="compositionally biased region" description="Basic and acidic residues" evidence="1">
    <location>
        <begin position="657"/>
        <end position="671"/>
    </location>
</feature>
<feature type="compositionally biased region" description="Basic and acidic residues" evidence="1">
    <location>
        <begin position="636"/>
        <end position="650"/>
    </location>
</feature>
<evidence type="ECO:0000313" key="2">
    <source>
        <dbReference type="EMBL" id="CAF9908744.1"/>
    </source>
</evidence>
<feature type="region of interest" description="Disordered" evidence="1">
    <location>
        <begin position="341"/>
        <end position="386"/>
    </location>
</feature>
<feature type="compositionally biased region" description="Low complexity" evidence="1">
    <location>
        <begin position="614"/>
        <end position="625"/>
    </location>
</feature>